<dbReference type="EMBL" id="CP041730">
    <property type="protein sequence ID" value="QDQ29192.1"/>
    <property type="molecule type" value="Genomic_DNA"/>
</dbReference>
<sequence length="66" mass="7698">MAELTEANWQKQMRAAKITWHKLTDSELLRSEGQSQKLAGLVQERYAIPRAEADKQVASFFRNYWA</sequence>
<dbReference type="InterPro" id="IPR036629">
    <property type="entry name" value="YjbJ_sf"/>
</dbReference>
<gene>
    <name evidence="1" type="ORF">FNU76_02855</name>
</gene>
<name>A0A516SM15_9NEIS</name>
<dbReference type="OrthoDB" id="9796058at2"/>
<evidence type="ECO:0000313" key="2">
    <source>
        <dbReference type="Proteomes" id="UP000317550"/>
    </source>
</evidence>
<dbReference type="KEGG" id="cari:FNU76_02855"/>
<dbReference type="Proteomes" id="UP000317550">
    <property type="component" value="Chromosome"/>
</dbReference>
<dbReference type="Gene3D" id="1.10.1470.10">
    <property type="entry name" value="YjbJ"/>
    <property type="match status" value="1"/>
</dbReference>
<organism evidence="1 2">
    <name type="scientific">Chitinimonas arctica</name>
    <dbReference type="NCBI Taxonomy" id="2594795"/>
    <lineage>
        <taxon>Bacteria</taxon>
        <taxon>Pseudomonadati</taxon>
        <taxon>Pseudomonadota</taxon>
        <taxon>Betaproteobacteria</taxon>
        <taxon>Neisseriales</taxon>
        <taxon>Chitinibacteraceae</taxon>
        <taxon>Chitinimonas</taxon>
    </lineage>
</organism>
<keyword evidence="2" id="KW-1185">Reference proteome</keyword>
<dbReference type="SUPFAM" id="SSF69047">
    <property type="entry name" value="Hypothetical protein YjbJ"/>
    <property type="match status" value="1"/>
</dbReference>
<accession>A0A516SM15</accession>
<evidence type="ECO:0000313" key="1">
    <source>
        <dbReference type="EMBL" id="QDQ29192.1"/>
    </source>
</evidence>
<protein>
    <submittedName>
        <fullName evidence="1">General stress protein CsbD</fullName>
    </submittedName>
</protein>
<dbReference type="AlphaFoldDB" id="A0A516SM15"/>
<reference evidence="2" key="1">
    <citation type="submission" date="2019-07" db="EMBL/GenBank/DDBJ databases">
        <title>Chitinimonas sp. nov., isolated from Ny-Alesund, arctica soil.</title>
        <authorList>
            <person name="Xu Q."/>
            <person name="Peng F."/>
        </authorList>
    </citation>
    <scope>NUCLEOTIDE SEQUENCE [LARGE SCALE GENOMIC DNA]</scope>
    <source>
        <strain evidence="2">R3-44</strain>
    </source>
</reference>
<proteinExistence type="predicted"/>